<evidence type="ECO:0000256" key="2">
    <source>
        <dbReference type="ARBA" id="ARBA00035104"/>
    </source>
</evidence>
<dbReference type="HAMAP" id="MF_00360">
    <property type="entry name" value="Ribosomal_bS6"/>
    <property type="match status" value="1"/>
</dbReference>
<sequence>MRQYETMYVLRPELDPDAINALVTKFQHVVTQNGGGITQLQEIGKRRLAYEIEDARDGYYVLMMYQGSTGIVKELERTFKITDGVLRYLSVRLG</sequence>
<dbReference type="NCBIfam" id="TIGR00166">
    <property type="entry name" value="S6"/>
    <property type="match status" value="1"/>
</dbReference>
<dbReference type="InterPro" id="IPR020814">
    <property type="entry name" value="Ribosomal_S6_plastid/chlpt"/>
</dbReference>
<evidence type="ECO:0000256" key="4">
    <source>
        <dbReference type="HAMAP-Rule" id="MF_00360"/>
    </source>
</evidence>
<dbReference type="PANTHER" id="PTHR21011">
    <property type="entry name" value="MITOCHONDRIAL 28S RIBOSOMAL PROTEIN S6"/>
    <property type="match status" value="1"/>
</dbReference>
<dbReference type="Proteomes" id="UP000195437">
    <property type="component" value="Chromosome"/>
</dbReference>
<accession>A0A1Y0IM36</accession>
<keyword evidence="6" id="KW-1185">Reference proteome</keyword>
<dbReference type="RefSeq" id="WP_087456265.1">
    <property type="nucleotide sequence ID" value="NZ_CP021434.1"/>
</dbReference>
<dbReference type="AlphaFoldDB" id="A0A1Y0IM36"/>
<name>A0A1Y0IM36_9BACL</name>
<dbReference type="GO" id="GO:0003735">
    <property type="term" value="F:structural constituent of ribosome"/>
    <property type="evidence" value="ECO:0007669"/>
    <property type="project" value="InterPro"/>
</dbReference>
<keyword evidence="4 5" id="KW-0689">Ribosomal protein</keyword>
<keyword evidence="4" id="KW-0687">Ribonucleoprotein</keyword>
<dbReference type="Gene3D" id="3.30.70.60">
    <property type="match status" value="1"/>
</dbReference>
<dbReference type="InterPro" id="IPR035980">
    <property type="entry name" value="Ribosomal_bS6_sf"/>
</dbReference>
<dbReference type="GO" id="GO:0005840">
    <property type="term" value="C:ribosome"/>
    <property type="evidence" value="ECO:0007669"/>
    <property type="project" value="UniProtKB-KW"/>
</dbReference>
<protein>
    <recommendedName>
        <fullName evidence="3 4">Small ribosomal subunit protein bS6</fullName>
    </recommendedName>
</protein>
<evidence type="ECO:0000313" key="6">
    <source>
        <dbReference type="Proteomes" id="UP000195437"/>
    </source>
</evidence>
<evidence type="ECO:0000256" key="1">
    <source>
        <dbReference type="ARBA" id="ARBA00009512"/>
    </source>
</evidence>
<dbReference type="Pfam" id="PF01250">
    <property type="entry name" value="Ribosomal_S6"/>
    <property type="match status" value="1"/>
</dbReference>
<comment type="function">
    <text evidence="2 4">Binds together with bS18 to 16S ribosomal RNA.</text>
</comment>
<dbReference type="InterPro" id="IPR014717">
    <property type="entry name" value="Transl_elong_EF1B/ribsomal_bS6"/>
</dbReference>
<dbReference type="EMBL" id="CP021434">
    <property type="protein sequence ID" value="ARU60876.1"/>
    <property type="molecule type" value="Genomic_DNA"/>
</dbReference>
<dbReference type="SUPFAM" id="SSF54995">
    <property type="entry name" value="Ribosomal protein S6"/>
    <property type="match status" value="1"/>
</dbReference>
<dbReference type="OrthoDB" id="9812702at2"/>
<dbReference type="GO" id="GO:0005737">
    <property type="term" value="C:cytoplasm"/>
    <property type="evidence" value="ECO:0007669"/>
    <property type="project" value="UniProtKB-ARBA"/>
</dbReference>
<dbReference type="GO" id="GO:0070181">
    <property type="term" value="F:small ribosomal subunit rRNA binding"/>
    <property type="evidence" value="ECO:0007669"/>
    <property type="project" value="TreeGrafter"/>
</dbReference>
<dbReference type="GO" id="GO:1990904">
    <property type="term" value="C:ribonucleoprotein complex"/>
    <property type="evidence" value="ECO:0007669"/>
    <property type="project" value="UniProtKB-KW"/>
</dbReference>
<reference evidence="6" key="1">
    <citation type="submission" date="2017-05" db="EMBL/GenBank/DDBJ databases">
        <authorList>
            <person name="Sung H."/>
        </authorList>
    </citation>
    <scope>NUCLEOTIDE SEQUENCE [LARGE SCALE GENOMIC DNA]</scope>
    <source>
        <strain evidence="6">AR23208</strain>
    </source>
</reference>
<dbReference type="PANTHER" id="PTHR21011:SF1">
    <property type="entry name" value="SMALL RIBOSOMAL SUBUNIT PROTEIN BS6M"/>
    <property type="match status" value="1"/>
</dbReference>
<evidence type="ECO:0000256" key="3">
    <source>
        <dbReference type="ARBA" id="ARBA00035294"/>
    </source>
</evidence>
<dbReference type="InterPro" id="IPR000529">
    <property type="entry name" value="Ribosomal_bS6"/>
</dbReference>
<comment type="similarity">
    <text evidence="1 4">Belongs to the bacterial ribosomal protein bS6 family.</text>
</comment>
<keyword evidence="4" id="KW-0694">RNA-binding</keyword>
<proteinExistence type="inferred from homology"/>
<gene>
    <name evidence="4" type="primary">rpsF</name>
    <name evidence="5" type="ORF">CBW65_07015</name>
</gene>
<dbReference type="KEGG" id="tum:CBW65_07015"/>
<keyword evidence="4" id="KW-0699">rRNA-binding</keyword>
<evidence type="ECO:0000313" key="5">
    <source>
        <dbReference type="EMBL" id="ARU60876.1"/>
    </source>
</evidence>
<dbReference type="GO" id="GO:0006412">
    <property type="term" value="P:translation"/>
    <property type="evidence" value="ECO:0007669"/>
    <property type="project" value="UniProtKB-UniRule"/>
</dbReference>
<organism evidence="5 6">
    <name type="scientific">Tumebacillus avium</name>
    <dbReference type="NCBI Taxonomy" id="1903704"/>
    <lineage>
        <taxon>Bacteria</taxon>
        <taxon>Bacillati</taxon>
        <taxon>Bacillota</taxon>
        <taxon>Bacilli</taxon>
        <taxon>Bacillales</taxon>
        <taxon>Alicyclobacillaceae</taxon>
        <taxon>Tumebacillus</taxon>
    </lineage>
</organism>
<dbReference type="CDD" id="cd00473">
    <property type="entry name" value="bS6"/>
    <property type="match status" value="1"/>
</dbReference>